<gene>
    <name evidence="12" type="ORF">rosag_49210</name>
</gene>
<keyword evidence="8 11" id="KW-1133">Transmembrane helix</keyword>
<dbReference type="NCBIfam" id="TIGR00739">
    <property type="entry name" value="yajC"/>
    <property type="match status" value="1"/>
</dbReference>
<keyword evidence="6 11" id="KW-0812">Transmembrane</keyword>
<evidence type="ECO:0000256" key="9">
    <source>
        <dbReference type="ARBA" id="ARBA00023010"/>
    </source>
</evidence>
<comment type="caution">
    <text evidence="12">The sequence shown here is derived from an EMBL/GenBank/DDBJ whole genome shotgun (WGS) entry which is preliminary data.</text>
</comment>
<sequence>MYPTLLLLQATANPIYGTLFMYVAIAAIFYFILWRPQQRQRKQHDQTIRALKRGDEIVTAGGIVGEVVHIKEQTAGQPTPEDQITIRSGESRLVVERGRIVRVGAARGAATPAP</sequence>
<accession>A0AA37VD38</accession>
<dbReference type="PANTHER" id="PTHR33909:SF1">
    <property type="entry name" value="SEC TRANSLOCON ACCESSORY COMPLEX SUBUNIT YAJC"/>
    <property type="match status" value="1"/>
</dbReference>
<dbReference type="Pfam" id="PF02699">
    <property type="entry name" value="YajC"/>
    <property type="match status" value="1"/>
</dbReference>
<comment type="subcellular location">
    <subcellularLocation>
        <location evidence="1">Cell membrane</location>
        <topology evidence="1">Single-pass membrane protein</topology>
    </subcellularLocation>
</comment>
<dbReference type="EMBL" id="BRXS01000010">
    <property type="protein sequence ID" value="GLC28408.1"/>
    <property type="molecule type" value="Genomic_DNA"/>
</dbReference>
<proteinExistence type="inferred from homology"/>
<evidence type="ECO:0000256" key="11">
    <source>
        <dbReference type="SAM" id="Phobius"/>
    </source>
</evidence>
<evidence type="ECO:0000313" key="12">
    <source>
        <dbReference type="EMBL" id="GLC28408.1"/>
    </source>
</evidence>
<dbReference type="GO" id="GO:0005886">
    <property type="term" value="C:plasma membrane"/>
    <property type="evidence" value="ECO:0007669"/>
    <property type="project" value="UniProtKB-SubCell"/>
</dbReference>
<reference evidence="12" key="1">
    <citation type="submission" date="2022-08" db="EMBL/GenBank/DDBJ databases">
        <title>Draft genome sequencing of Roseisolibacter agri AW1220.</title>
        <authorList>
            <person name="Tobiishi Y."/>
            <person name="Tonouchi A."/>
        </authorList>
    </citation>
    <scope>NUCLEOTIDE SEQUENCE</scope>
    <source>
        <strain evidence="12">AW1220</strain>
    </source>
</reference>
<dbReference type="PANTHER" id="PTHR33909">
    <property type="entry name" value="SEC TRANSLOCON ACCESSORY COMPLEX SUBUNIT YAJC"/>
    <property type="match status" value="1"/>
</dbReference>
<evidence type="ECO:0000256" key="5">
    <source>
        <dbReference type="ARBA" id="ARBA00022475"/>
    </source>
</evidence>
<comment type="similarity">
    <text evidence="2">Belongs to the YajC family.</text>
</comment>
<organism evidence="12 13">
    <name type="scientific">Roseisolibacter agri</name>
    <dbReference type="NCBI Taxonomy" id="2014610"/>
    <lineage>
        <taxon>Bacteria</taxon>
        <taxon>Pseudomonadati</taxon>
        <taxon>Gemmatimonadota</taxon>
        <taxon>Gemmatimonadia</taxon>
        <taxon>Gemmatimonadales</taxon>
        <taxon>Gemmatimonadaceae</taxon>
        <taxon>Roseisolibacter</taxon>
    </lineage>
</organism>
<dbReference type="GO" id="GO:0015031">
    <property type="term" value="P:protein transport"/>
    <property type="evidence" value="ECO:0007669"/>
    <property type="project" value="UniProtKB-KW"/>
</dbReference>
<name>A0AA37VD38_9BACT</name>
<evidence type="ECO:0000256" key="3">
    <source>
        <dbReference type="ARBA" id="ARBA00014962"/>
    </source>
</evidence>
<dbReference type="Proteomes" id="UP001161325">
    <property type="component" value="Unassembled WGS sequence"/>
</dbReference>
<evidence type="ECO:0000256" key="1">
    <source>
        <dbReference type="ARBA" id="ARBA00004162"/>
    </source>
</evidence>
<dbReference type="RefSeq" id="WP_284352806.1">
    <property type="nucleotide sequence ID" value="NZ_BRXS01000010.1"/>
</dbReference>
<evidence type="ECO:0000256" key="6">
    <source>
        <dbReference type="ARBA" id="ARBA00022692"/>
    </source>
</evidence>
<keyword evidence="9" id="KW-0811">Translocation</keyword>
<evidence type="ECO:0000256" key="4">
    <source>
        <dbReference type="ARBA" id="ARBA00022448"/>
    </source>
</evidence>
<evidence type="ECO:0000313" key="13">
    <source>
        <dbReference type="Proteomes" id="UP001161325"/>
    </source>
</evidence>
<keyword evidence="7" id="KW-0653">Protein transport</keyword>
<dbReference type="InterPro" id="IPR003849">
    <property type="entry name" value="Preprotein_translocase_YajC"/>
</dbReference>
<keyword evidence="4" id="KW-0813">Transport</keyword>
<evidence type="ECO:0000256" key="10">
    <source>
        <dbReference type="ARBA" id="ARBA00023136"/>
    </source>
</evidence>
<keyword evidence="10 11" id="KW-0472">Membrane</keyword>
<evidence type="ECO:0000256" key="8">
    <source>
        <dbReference type="ARBA" id="ARBA00022989"/>
    </source>
</evidence>
<keyword evidence="13" id="KW-1185">Reference proteome</keyword>
<dbReference type="SMART" id="SM01323">
    <property type="entry name" value="YajC"/>
    <property type="match status" value="1"/>
</dbReference>
<dbReference type="PRINTS" id="PR01853">
    <property type="entry name" value="YAJCTRNLCASE"/>
</dbReference>
<dbReference type="AlphaFoldDB" id="A0AA37VD38"/>
<evidence type="ECO:0000256" key="2">
    <source>
        <dbReference type="ARBA" id="ARBA00006742"/>
    </source>
</evidence>
<protein>
    <recommendedName>
        <fullName evidence="3">Sec translocon accessory complex subunit YajC</fullName>
    </recommendedName>
</protein>
<feature type="transmembrane region" description="Helical" evidence="11">
    <location>
        <begin position="15"/>
        <end position="34"/>
    </location>
</feature>
<evidence type="ECO:0000256" key="7">
    <source>
        <dbReference type="ARBA" id="ARBA00022927"/>
    </source>
</evidence>
<keyword evidence="5" id="KW-1003">Cell membrane</keyword>